<evidence type="ECO:0000313" key="6">
    <source>
        <dbReference type="EMBL" id="SPD28648.1"/>
    </source>
</evidence>
<keyword evidence="2" id="KW-0238">DNA-binding</keyword>
<reference evidence="6" key="1">
    <citation type="submission" date="2018-02" db="EMBL/GenBank/DDBJ databases">
        <authorList>
            <person name="Cohen D.B."/>
            <person name="Kent A.D."/>
        </authorList>
    </citation>
    <scope>NUCLEOTIDE SEQUENCE</scope>
</reference>
<feature type="coiled-coil region" evidence="4">
    <location>
        <begin position="170"/>
        <end position="197"/>
    </location>
</feature>
<evidence type="ECO:0000256" key="3">
    <source>
        <dbReference type="ARBA" id="ARBA00023242"/>
    </source>
</evidence>
<dbReference type="InterPro" id="IPR043452">
    <property type="entry name" value="BZIP46-like"/>
</dbReference>
<feature type="domain" description="BZIP" evidence="5">
    <location>
        <begin position="130"/>
        <end position="145"/>
    </location>
</feature>
<name>A0A2N9IVQ4_FAGSY</name>
<dbReference type="PANTHER" id="PTHR22952">
    <property type="entry name" value="CAMP-RESPONSE ELEMENT BINDING PROTEIN-RELATED"/>
    <property type="match status" value="1"/>
</dbReference>
<sequence>MEEVWKDINLASLHDHPNNNNNTLQDFLARPFNKQNPLPIITAPSSSPENTIFLAPLAPPFPTKLSLMSDLPNPQLQTTQTHATVTTSTHSFVSSLHSPFNVLGSSSLLPSYSKKRAQENGDTSTDRRHKRMIKNRESAARSRARKQASFSLYLFQPFTVFGTSKAVAYTNELELEVASLQKENARLRRQQEKLCSAALTQLPKKLGVYRAFTAPF</sequence>
<keyword evidence="3" id="KW-0539">Nucleus</keyword>
<dbReference type="CDD" id="cd14707">
    <property type="entry name" value="bZIP_plant_BZIP46"/>
    <property type="match status" value="1"/>
</dbReference>
<dbReference type="PROSITE" id="PS00036">
    <property type="entry name" value="BZIP_BASIC"/>
    <property type="match status" value="1"/>
</dbReference>
<accession>A0A2N9IVQ4</accession>
<gene>
    <name evidence="6" type="ORF">FSB_LOCUS56530</name>
</gene>
<keyword evidence="4" id="KW-0175">Coiled coil</keyword>
<dbReference type="GO" id="GO:0005634">
    <property type="term" value="C:nucleus"/>
    <property type="evidence" value="ECO:0007669"/>
    <property type="project" value="UniProtKB-SubCell"/>
</dbReference>
<dbReference type="SMART" id="SM00338">
    <property type="entry name" value="BRLZ"/>
    <property type="match status" value="1"/>
</dbReference>
<dbReference type="GO" id="GO:0045893">
    <property type="term" value="P:positive regulation of DNA-templated transcription"/>
    <property type="evidence" value="ECO:0007669"/>
    <property type="project" value="InterPro"/>
</dbReference>
<dbReference type="PANTHER" id="PTHR22952:SF433">
    <property type="entry name" value="PROTEIN FD"/>
    <property type="match status" value="1"/>
</dbReference>
<dbReference type="EMBL" id="OIVN01006239">
    <property type="protein sequence ID" value="SPD28648.1"/>
    <property type="molecule type" value="Genomic_DNA"/>
</dbReference>
<evidence type="ECO:0000256" key="2">
    <source>
        <dbReference type="ARBA" id="ARBA00023125"/>
    </source>
</evidence>
<dbReference type="Gene3D" id="1.20.5.170">
    <property type="match status" value="1"/>
</dbReference>
<dbReference type="Pfam" id="PF00170">
    <property type="entry name" value="bZIP_1"/>
    <property type="match status" value="1"/>
</dbReference>
<organism evidence="6">
    <name type="scientific">Fagus sylvatica</name>
    <name type="common">Beechnut</name>
    <dbReference type="NCBI Taxonomy" id="28930"/>
    <lineage>
        <taxon>Eukaryota</taxon>
        <taxon>Viridiplantae</taxon>
        <taxon>Streptophyta</taxon>
        <taxon>Embryophyta</taxon>
        <taxon>Tracheophyta</taxon>
        <taxon>Spermatophyta</taxon>
        <taxon>Magnoliopsida</taxon>
        <taxon>eudicotyledons</taxon>
        <taxon>Gunneridae</taxon>
        <taxon>Pentapetalae</taxon>
        <taxon>rosids</taxon>
        <taxon>fabids</taxon>
        <taxon>Fagales</taxon>
        <taxon>Fagaceae</taxon>
        <taxon>Fagus</taxon>
    </lineage>
</organism>
<comment type="subcellular location">
    <subcellularLocation>
        <location evidence="1">Nucleus</location>
    </subcellularLocation>
</comment>
<dbReference type="AlphaFoldDB" id="A0A2N9IVQ4"/>
<dbReference type="GO" id="GO:0003700">
    <property type="term" value="F:DNA-binding transcription factor activity"/>
    <property type="evidence" value="ECO:0007669"/>
    <property type="project" value="InterPro"/>
</dbReference>
<evidence type="ECO:0000259" key="5">
    <source>
        <dbReference type="PROSITE" id="PS00036"/>
    </source>
</evidence>
<proteinExistence type="predicted"/>
<evidence type="ECO:0000256" key="4">
    <source>
        <dbReference type="SAM" id="Coils"/>
    </source>
</evidence>
<dbReference type="InterPro" id="IPR004827">
    <property type="entry name" value="bZIP"/>
</dbReference>
<protein>
    <recommendedName>
        <fullName evidence="5">BZIP domain-containing protein</fullName>
    </recommendedName>
</protein>
<evidence type="ECO:0000256" key="1">
    <source>
        <dbReference type="ARBA" id="ARBA00004123"/>
    </source>
</evidence>
<dbReference type="GO" id="GO:0003677">
    <property type="term" value="F:DNA binding"/>
    <property type="evidence" value="ECO:0007669"/>
    <property type="project" value="UniProtKB-KW"/>
</dbReference>